<evidence type="ECO:0000256" key="1">
    <source>
        <dbReference type="SAM" id="MobiDB-lite"/>
    </source>
</evidence>
<comment type="caution">
    <text evidence="2">The sequence shown here is derived from an EMBL/GenBank/DDBJ whole genome shotgun (WGS) entry which is preliminary data.</text>
</comment>
<reference evidence="2 3" key="1">
    <citation type="journal article" date="2018" name="Front. Plant Sci.">
        <title>Red Clover (Trifolium pratense) and Zigzag Clover (T. medium) - A Picture of Genomic Similarities and Differences.</title>
        <authorList>
            <person name="Dluhosova J."/>
            <person name="Istvanek J."/>
            <person name="Nedelnik J."/>
            <person name="Repkova J."/>
        </authorList>
    </citation>
    <scope>NUCLEOTIDE SEQUENCE [LARGE SCALE GENOMIC DNA]</scope>
    <source>
        <strain evidence="3">cv. 10/8</strain>
        <tissue evidence="2">Leaf</tissue>
    </source>
</reference>
<organism evidence="2 3">
    <name type="scientific">Trifolium medium</name>
    <dbReference type="NCBI Taxonomy" id="97028"/>
    <lineage>
        <taxon>Eukaryota</taxon>
        <taxon>Viridiplantae</taxon>
        <taxon>Streptophyta</taxon>
        <taxon>Embryophyta</taxon>
        <taxon>Tracheophyta</taxon>
        <taxon>Spermatophyta</taxon>
        <taxon>Magnoliopsida</taxon>
        <taxon>eudicotyledons</taxon>
        <taxon>Gunneridae</taxon>
        <taxon>Pentapetalae</taxon>
        <taxon>rosids</taxon>
        <taxon>fabids</taxon>
        <taxon>Fabales</taxon>
        <taxon>Fabaceae</taxon>
        <taxon>Papilionoideae</taxon>
        <taxon>50 kb inversion clade</taxon>
        <taxon>NPAAA clade</taxon>
        <taxon>Hologalegina</taxon>
        <taxon>IRL clade</taxon>
        <taxon>Trifolieae</taxon>
        <taxon>Trifolium</taxon>
    </lineage>
</organism>
<dbReference type="EMBL" id="LXQA010064627">
    <property type="protein sequence ID" value="MCI07221.1"/>
    <property type="molecule type" value="Genomic_DNA"/>
</dbReference>
<dbReference type="AlphaFoldDB" id="A0A392P585"/>
<protein>
    <submittedName>
        <fullName evidence="2">Uncharacterized protein</fullName>
    </submittedName>
</protein>
<feature type="compositionally biased region" description="Low complexity" evidence="1">
    <location>
        <begin position="64"/>
        <end position="78"/>
    </location>
</feature>
<dbReference type="Proteomes" id="UP000265520">
    <property type="component" value="Unassembled WGS sequence"/>
</dbReference>
<sequence length="167" mass="18847">MFSTMITLLQQQAARLSYVEQNQQTAPQMMNNHVQNSLRNVLQHEVASQQRRTGQSGSQTEAIVNTNSNNVQVNNETVIVEPNDTRNTNDQGNGDRRNNGNGRRGQNSPNPRSSDNGSSGDYPYEDERIRESNRHPGWTPFTLRILEARIPRTLKKPPKLETYDGSA</sequence>
<feature type="region of interest" description="Disordered" evidence="1">
    <location>
        <begin position="64"/>
        <end position="142"/>
    </location>
</feature>
<proteinExistence type="predicted"/>
<evidence type="ECO:0000313" key="3">
    <source>
        <dbReference type="Proteomes" id="UP000265520"/>
    </source>
</evidence>
<evidence type="ECO:0000313" key="2">
    <source>
        <dbReference type="EMBL" id="MCI07221.1"/>
    </source>
</evidence>
<feature type="non-terminal residue" evidence="2">
    <location>
        <position position="167"/>
    </location>
</feature>
<feature type="compositionally biased region" description="Polar residues" evidence="1">
    <location>
        <begin position="108"/>
        <end position="119"/>
    </location>
</feature>
<feature type="compositionally biased region" description="Basic and acidic residues" evidence="1">
    <location>
        <begin position="125"/>
        <end position="134"/>
    </location>
</feature>
<keyword evidence="3" id="KW-1185">Reference proteome</keyword>
<name>A0A392P585_9FABA</name>
<accession>A0A392P585</accession>